<feature type="transmembrane region" description="Helical" evidence="6">
    <location>
        <begin position="153"/>
        <end position="179"/>
    </location>
</feature>
<protein>
    <submittedName>
        <fullName evidence="8">K+-dependent Na+/Ca+ exchanger-like protein</fullName>
    </submittedName>
</protein>
<evidence type="ECO:0000256" key="1">
    <source>
        <dbReference type="ARBA" id="ARBA00004141"/>
    </source>
</evidence>
<evidence type="ECO:0000259" key="7">
    <source>
        <dbReference type="Pfam" id="PF01699"/>
    </source>
</evidence>
<keyword evidence="3 6" id="KW-1133">Transmembrane helix</keyword>
<dbReference type="PANTHER" id="PTHR10846:SF8">
    <property type="entry name" value="INNER MEMBRANE PROTEIN YRBG"/>
    <property type="match status" value="1"/>
</dbReference>
<feature type="transmembrane region" description="Helical" evidence="6">
    <location>
        <begin position="79"/>
        <end position="102"/>
    </location>
</feature>
<evidence type="ECO:0000313" key="8">
    <source>
        <dbReference type="EMBL" id="RMN34829.1"/>
    </source>
</evidence>
<dbReference type="Pfam" id="PF01699">
    <property type="entry name" value="Na_Ca_ex"/>
    <property type="match status" value="2"/>
</dbReference>
<dbReference type="GO" id="GO:0006874">
    <property type="term" value="P:intracellular calcium ion homeostasis"/>
    <property type="evidence" value="ECO:0007669"/>
    <property type="project" value="TreeGrafter"/>
</dbReference>
<gene>
    <name evidence="8" type="ORF">ALQ64_05109</name>
</gene>
<proteinExistence type="predicted"/>
<sequence length="435" mass="46329">MLQSKCPDRCPPAIAFRDAGQGDQPRQSTHGRRAYQRPRAAHAWPIDRCLSRSSRTTGYAAQRHCARSRSGPRLRTLGILQLSALPAPALIQMFGGFLLLLIGAELSVRAAVHLAAIFKVRPLIIGLTVVAMGTSAPQMAVSLQAAFSDNTDIAVGSVIGGNIFNVLVILGLCALIIPLRVARQVLHIDIPLMIGACLLAIGLSWNGEFSTFDGIVLLAGLLVCLFIIVRQGGHGPRHGQADITDKPRTLTRMLMLAAGLLMLTAGGHLLVNASVVIALHLGLSERIIGLTVIAIGTSLPALMASLIAALRGERDIAVGNVIGSNLFNLLGVLGVTALVAPMPLTISPNALVFDLPVMLGVALLCVPLFYSGYRIDRIEGLLLLALYLTYGLHIVSISTGMALAERLEGWMLTLVLPLLSSIVAWGTVRAWRRQH</sequence>
<feature type="transmembrane region" description="Helical" evidence="6">
    <location>
        <begin position="123"/>
        <end position="147"/>
    </location>
</feature>
<organism evidence="8 9">
    <name type="scientific">Pseudomonas cannabina</name>
    <dbReference type="NCBI Taxonomy" id="86840"/>
    <lineage>
        <taxon>Bacteria</taxon>
        <taxon>Pseudomonadati</taxon>
        <taxon>Pseudomonadota</taxon>
        <taxon>Gammaproteobacteria</taxon>
        <taxon>Pseudomonadales</taxon>
        <taxon>Pseudomonadaceae</taxon>
        <taxon>Pseudomonas</taxon>
    </lineage>
</organism>
<reference evidence="8 9" key="1">
    <citation type="submission" date="2018-08" db="EMBL/GenBank/DDBJ databases">
        <title>Recombination of ecologically and evolutionarily significant loci maintains genetic cohesion in the Pseudomonas syringae species complex.</title>
        <authorList>
            <person name="Dillon M."/>
            <person name="Thakur S."/>
            <person name="Almeida R.N.D."/>
            <person name="Weir B.S."/>
            <person name="Guttman D.S."/>
        </authorList>
    </citation>
    <scope>NUCLEOTIDE SEQUENCE [LARGE SCALE GENOMIC DNA]</scope>
    <source>
        <strain evidence="8 9">ICMP 2821</strain>
    </source>
</reference>
<dbReference type="Gene3D" id="1.20.1420.30">
    <property type="entry name" value="NCX, central ion-binding region"/>
    <property type="match status" value="1"/>
</dbReference>
<feature type="transmembrane region" description="Helical" evidence="6">
    <location>
        <begin position="350"/>
        <end position="370"/>
    </location>
</feature>
<feature type="transmembrane region" description="Helical" evidence="6">
    <location>
        <begin position="410"/>
        <end position="431"/>
    </location>
</feature>
<comment type="subcellular location">
    <subcellularLocation>
        <location evidence="1">Membrane</location>
        <topology evidence="1">Multi-pass membrane protein</topology>
    </subcellularLocation>
</comment>
<dbReference type="GO" id="GO:0005886">
    <property type="term" value="C:plasma membrane"/>
    <property type="evidence" value="ECO:0007669"/>
    <property type="project" value="TreeGrafter"/>
</dbReference>
<dbReference type="NCBIfam" id="TIGR00367">
    <property type="entry name" value="calcium/sodium antiporter"/>
    <property type="match status" value="1"/>
</dbReference>
<feature type="transmembrane region" description="Helical" evidence="6">
    <location>
        <begin position="254"/>
        <end position="281"/>
    </location>
</feature>
<feature type="transmembrane region" description="Helical" evidence="6">
    <location>
        <begin position="186"/>
        <end position="205"/>
    </location>
</feature>
<dbReference type="GO" id="GO:0008273">
    <property type="term" value="F:calcium, potassium:sodium antiporter activity"/>
    <property type="evidence" value="ECO:0007669"/>
    <property type="project" value="TreeGrafter"/>
</dbReference>
<feature type="transmembrane region" description="Helical" evidence="6">
    <location>
        <begin position="382"/>
        <end position="404"/>
    </location>
</feature>
<evidence type="ECO:0000313" key="9">
    <source>
        <dbReference type="Proteomes" id="UP000281372"/>
    </source>
</evidence>
<evidence type="ECO:0000256" key="2">
    <source>
        <dbReference type="ARBA" id="ARBA00022692"/>
    </source>
</evidence>
<name>A0A3M3LHR8_PSECA</name>
<dbReference type="InterPro" id="IPR004481">
    <property type="entry name" value="K/Na/Ca-exchanger"/>
</dbReference>
<keyword evidence="2 6" id="KW-0812">Transmembrane</keyword>
<dbReference type="AlphaFoldDB" id="A0A3M3LHR8"/>
<accession>A0A3M3LHR8</accession>
<feature type="transmembrane region" description="Helical" evidence="6">
    <location>
        <begin position="287"/>
        <end position="310"/>
    </location>
</feature>
<dbReference type="InterPro" id="IPR004837">
    <property type="entry name" value="NaCa_Exmemb"/>
</dbReference>
<feature type="domain" description="Sodium/calcium exchanger membrane region" evidence="7">
    <location>
        <begin position="91"/>
        <end position="228"/>
    </location>
</feature>
<comment type="caution">
    <text evidence="8">The sequence shown here is derived from an EMBL/GenBank/DDBJ whole genome shotgun (WGS) entry which is preliminary data.</text>
</comment>
<feature type="region of interest" description="Disordered" evidence="5">
    <location>
        <begin position="14"/>
        <end position="37"/>
    </location>
</feature>
<feature type="domain" description="Sodium/calcium exchanger membrane region" evidence="7">
    <location>
        <begin position="253"/>
        <end position="390"/>
    </location>
</feature>
<evidence type="ECO:0000256" key="4">
    <source>
        <dbReference type="ARBA" id="ARBA00023136"/>
    </source>
</evidence>
<evidence type="ECO:0000256" key="6">
    <source>
        <dbReference type="SAM" id="Phobius"/>
    </source>
</evidence>
<feature type="transmembrane region" description="Helical" evidence="6">
    <location>
        <begin position="211"/>
        <end position="229"/>
    </location>
</feature>
<feature type="transmembrane region" description="Helical" evidence="6">
    <location>
        <begin position="322"/>
        <end position="344"/>
    </location>
</feature>
<evidence type="ECO:0000256" key="5">
    <source>
        <dbReference type="SAM" id="MobiDB-lite"/>
    </source>
</evidence>
<dbReference type="InterPro" id="IPR044880">
    <property type="entry name" value="NCX_ion-bd_dom_sf"/>
</dbReference>
<dbReference type="Proteomes" id="UP000281372">
    <property type="component" value="Unassembled WGS sequence"/>
</dbReference>
<evidence type="ECO:0000256" key="3">
    <source>
        <dbReference type="ARBA" id="ARBA00022989"/>
    </source>
</evidence>
<dbReference type="PANTHER" id="PTHR10846">
    <property type="entry name" value="SODIUM/POTASSIUM/CALCIUM EXCHANGER"/>
    <property type="match status" value="1"/>
</dbReference>
<dbReference type="GO" id="GO:0005262">
    <property type="term" value="F:calcium channel activity"/>
    <property type="evidence" value="ECO:0007669"/>
    <property type="project" value="TreeGrafter"/>
</dbReference>
<dbReference type="EMBL" id="RBOW01000321">
    <property type="protein sequence ID" value="RMN34829.1"/>
    <property type="molecule type" value="Genomic_DNA"/>
</dbReference>
<keyword evidence="4 6" id="KW-0472">Membrane</keyword>